<dbReference type="HOGENOM" id="CLU_368995_0_0_1"/>
<dbReference type="SUPFAM" id="SSF47616">
    <property type="entry name" value="GST C-terminal domain-like"/>
    <property type="match status" value="1"/>
</dbReference>
<feature type="region of interest" description="Disordered" evidence="1">
    <location>
        <begin position="589"/>
        <end position="616"/>
    </location>
</feature>
<reference evidence="3 5" key="1">
    <citation type="journal article" date="2012" name="Nature">
        <title>Algal genomes reveal evolutionary mosaicism and the fate of nucleomorphs.</title>
        <authorList>
            <consortium name="DOE Joint Genome Institute"/>
            <person name="Curtis B.A."/>
            <person name="Tanifuji G."/>
            <person name="Burki F."/>
            <person name="Gruber A."/>
            <person name="Irimia M."/>
            <person name="Maruyama S."/>
            <person name="Arias M.C."/>
            <person name="Ball S.G."/>
            <person name="Gile G.H."/>
            <person name="Hirakawa Y."/>
            <person name="Hopkins J.F."/>
            <person name="Kuo A."/>
            <person name="Rensing S.A."/>
            <person name="Schmutz J."/>
            <person name="Symeonidi A."/>
            <person name="Elias M."/>
            <person name="Eveleigh R.J."/>
            <person name="Herman E.K."/>
            <person name="Klute M.J."/>
            <person name="Nakayama T."/>
            <person name="Obornik M."/>
            <person name="Reyes-Prieto A."/>
            <person name="Armbrust E.V."/>
            <person name="Aves S.J."/>
            <person name="Beiko R.G."/>
            <person name="Coutinho P."/>
            <person name="Dacks J.B."/>
            <person name="Durnford D.G."/>
            <person name="Fast N.M."/>
            <person name="Green B.R."/>
            <person name="Grisdale C.J."/>
            <person name="Hempel F."/>
            <person name="Henrissat B."/>
            <person name="Hoppner M.P."/>
            <person name="Ishida K."/>
            <person name="Kim E."/>
            <person name="Koreny L."/>
            <person name="Kroth P.G."/>
            <person name="Liu Y."/>
            <person name="Malik S.B."/>
            <person name="Maier U.G."/>
            <person name="McRose D."/>
            <person name="Mock T."/>
            <person name="Neilson J.A."/>
            <person name="Onodera N.T."/>
            <person name="Poole A.M."/>
            <person name="Pritham E.J."/>
            <person name="Richards T.A."/>
            <person name="Rocap G."/>
            <person name="Roy S.W."/>
            <person name="Sarai C."/>
            <person name="Schaack S."/>
            <person name="Shirato S."/>
            <person name="Slamovits C.H."/>
            <person name="Spencer D.F."/>
            <person name="Suzuki S."/>
            <person name="Worden A.Z."/>
            <person name="Zauner S."/>
            <person name="Barry K."/>
            <person name="Bell C."/>
            <person name="Bharti A.K."/>
            <person name="Crow J.A."/>
            <person name="Grimwood J."/>
            <person name="Kramer R."/>
            <person name="Lindquist E."/>
            <person name="Lucas S."/>
            <person name="Salamov A."/>
            <person name="McFadden G.I."/>
            <person name="Lane C.E."/>
            <person name="Keeling P.J."/>
            <person name="Gray M.W."/>
            <person name="Grigoriev I.V."/>
            <person name="Archibald J.M."/>
        </authorList>
    </citation>
    <scope>NUCLEOTIDE SEQUENCE</scope>
    <source>
        <strain evidence="3 5">CCMP2712</strain>
    </source>
</reference>
<dbReference type="AlphaFoldDB" id="L1IYT7"/>
<dbReference type="Gene3D" id="1.20.1050.130">
    <property type="match status" value="1"/>
</dbReference>
<evidence type="ECO:0000313" key="5">
    <source>
        <dbReference type="Proteomes" id="UP000011087"/>
    </source>
</evidence>
<dbReference type="EMBL" id="JH993025">
    <property type="protein sequence ID" value="EKX41252.1"/>
    <property type="molecule type" value="Genomic_DNA"/>
</dbReference>
<dbReference type="InterPro" id="IPR036282">
    <property type="entry name" value="Glutathione-S-Trfase_C_sf"/>
</dbReference>
<reference evidence="4" key="3">
    <citation type="submission" date="2016-03" db="UniProtKB">
        <authorList>
            <consortium name="EnsemblProtists"/>
        </authorList>
    </citation>
    <scope>IDENTIFICATION</scope>
</reference>
<dbReference type="PaxDb" id="55529-EKX41252"/>
<dbReference type="Gene3D" id="2.60.40.150">
    <property type="entry name" value="C2 domain"/>
    <property type="match status" value="1"/>
</dbReference>
<keyword evidence="5" id="KW-1185">Reference proteome</keyword>
<feature type="compositionally biased region" description="Low complexity" evidence="1">
    <location>
        <begin position="589"/>
        <end position="612"/>
    </location>
</feature>
<dbReference type="RefSeq" id="XP_005828232.1">
    <property type="nucleotide sequence ID" value="XM_005828175.1"/>
</dbReference>
<dbReference type="GeneID" id="17297891"/>
<dbReference type="PROSITE" id="PS50004">
    <property type="entry name" value="C2"/>
    <property type="match status" value="1"/>
</dbReference>
<reference evidence="5" key="2">
    <citation type="submission" date="2012-11" db="EMBL/GenBank/DDBJ databases">
        <authorList>
            <person name="Kuo A."/>
            <person name="Curtis B.A."/>
            <person name="Tanifuji G."/>
            <person name="Burki F."/>
            <person name="Gruber A."/>
            <person name="Irimia M."/>
            <person name="Maruyama S."/>
            <person name="Arias M.C."/>
            <person name="Ball S.G."/>
            <person name="Gile G.H."/>
            <person name="Hirakawa Y."/>
            <person name="Hopkins J.F."/>
            <person name="Rensing S.A."/>
            <person name="Schmutz J."/>
            <person name="Symeonidi A."/>
            <person name="Elias M."/>
            <person name="Eveleigh R.J."/>
            <person name="Herman E.K."/>
            <person name="Klute M.J."/>
            <person name="Nakayama T."/>
            <person name="Obornik M."/>
            <person name="Reyes-Prieto A."/>
            <person name="Armbrust E.V."/>
            <person name="Aves S.J."/>
            <person name="Beiko R.G."/>
            <person name="Coutinho P."/>
            <person name="Dacks J.B."/>
            <person name="Durnford D.G."/>
            <person name="Fast N.M."/>
            <person name="Green B.R."/>
            <person name="Grisdale C."/>
            <person name="Hempe F."/>
            <person name="Henrissat B."/>
            <person name="Hoppner M.P."/>
            <person name="Ishida K.-I."/>
            <person name="Kim E."/>
            <person name="Koreny L."/>
            <person name="Kroth P.G."/>
            <person name="Liu Y."/>
            <person name="Malik S.-B."/>
            <person name="Maier U.G."/>
            <person name="McRose D."/>
            <person name="Mock T."/>
            <person name="Neilson J.A."/>
            <person name="Onodera N.T."/>
            <person name="Poole A.M."/>
            <person name="Pritham E.J."/>
            <person name="Richards T.A."/>
            <person name="Rocap G."/>
            <person name="Roy S.W."/>
            <person name="Sarai C."/>
            <person name="Schaack S."/>
            <person name="Shirato S."/>
            <person name="Slamovits C.H."/>
            <person name="Spencer D.F."/>
            <person name="Suzuki S."/>
            <person name="Worden A.Z."/>
            <person name="Zauner S."/>
            <person name="Barry K."/>
            <person name="Bell C."/>
            <person name="Bharti A.K."/>
            <person name="Crow J.A."/>
            <person name="Grimwood J."/>
            <person name="Kramer R."/>
            <person name="Lindquist E."/>
            <person name="Lucas S."/>
            <person name="Salamov A."/>
            <person name="McFadden G.I."/>
            <person name="Lane C.E."/>
            <person name="Keeling P.J."/>
            <person name="Gray M.W."/>
            <person name="Grigoriev I.V."/>
            <person name="Archibald J.M."/>
        </authorList>
    </citation>
    <scope>NUCLEOTIDE SEQUENCE</scope>
    <source>
        <strain evidence="5">CCMP2712</strain>
    </source>
</reference>
<accession>L1IYT7</accession>
<proteinExistence type="predicted"/>
<organism evidence="3">
    <name type="scientific">Guillardia theta (strain CCMP2712)</name>
    <name type="common">Cryptophyte</name>
    <dbReference type="NCBI Taxonomy" id="905079"/>
    <lineage>
        <taxon>Eukaryota</taxon>
        <taxon>Cryptophyceae</taxon>
        <taxon>Pyrenomonadales</taxon>
        <taxon>Geminigeraceae</taxon>
        <taxon>Guillardia</taxon>
    </lineage>
</organism>
<dbReference type="OrthoDB" id="422574at2759"/>
<dbReference type="Pfam" id="PF00168">
    <property type="entry name" value="C2"/>
    <property type="match status" value="1"/>
</dbReference>
<dbReference type="InterPro" id="IPR035892">
    <property type="entry name" value="C2_domain_sf"/>
</dbReference>
<dbReference type="InterPro" id="IPR000008">
    <property type="entry name" value="C2_dom"/>
</dbReference>
<dbReference type="Proteomes" id="UP000011087">
    <property type="component" value="Unassembled WGS sequence"/>
</dbReference>
<protein>
    <recommendedName>
        <fullName evidence="2">C2 domain-containing protein</fullName>
    </recommendedName>
</protein>
<name>L1IYT7_GUITC</name>
<evidence type="ECO:0000313" key="3">
    <source>
        <dbReference type="EMBL" id="EKX41252.1"/>
    </source>
</evidence>
<dbReference type="CDD" id="cd00030">
    <property type="entry name" value="C2"/>
    <property type="match status" value="1"/>
</dbReference>
<sequence>MKFASSTSGHLRIQLLSANGLRLDDPSNPPNVVARVNLVKPAVTPFQTTQANEKSCGTCDPEFNEEISLPVEIPHASILQISLWNSKVTHEDLSFLGEVNLNVAKLDSYAGLKLHQTFEVRQDRAKPSVQVSGKLFVNIIYEKPGMLYKELDCGFSLFFTENWIDVKPRTDDVELAIVVALNQCFDLPPYRLEPVGSERWKEDTQELGFTTHINMNMGMAQGDASSQELCAKFDQYIKDPNSPFHHSDSPLRNCVKLTVHKPFRRLVATNPVASLQSLPVRGTGQNGMTVTNGGQGANGEMDQEGMSSLASAAVAKAVNNAVQNVSQQSEDPNLLKSIRYGEVPSMSDNLQSIRKPVVVPQTASLQSVNRVELVQASPTPLLPIQISGNLKSPEVGCLVMLMEECKIEHTNSETFAMNDNGFILWSSCAALRYLCDKHRLDSYYPSQPHVRGICDLAMEFWGCSMSLVVQQILSDALGVEAVQPEALKASEEKFVADLLPAFLHINARIPGPFFAGQELCIADLLFFTGIGQVLRLAPDSFLSRNVEMKRYVDNVQKKLACFSNYSDKIFDRHRIIKLAPQNGVVGVSSIPPANPQAASPPRQAPAVSQPPQHKSVAPTPEAIKVVPPAKPQVPLKINTKNQRGLFVVLPLDIGVLQIGKASEFKMALTQDVASAVKIDAARIQLFELNTVEDPMHKMKAILLVSGGGQQGWEEQSRIIASELEQQAASAQSSLRAGKITSNLSRMEKVEHMLVV</sequence>
<dbReference type="SMART" id="SM00239">
    <property type="entry name" value="C2"/>
    <property type="match status" value="1"/>
</dbReference>
<dbReference type="KEGG" id="gtt:GUITHDRAFT_112719"/>
<dbReference type="EnsemblProtists" id="EKX41252">
    <property type="protein sequence ID" value="EKX41252"/>
    <property type="gene ID" value="GUITHDRAFT_112719"/>
</dbReference>
<evidence type="ECO:0000313" key="4">
    <source>
        <dbReference type="EnsemblProtists" id="EKX41252"/>
    </source>
</evidence>
<dbReference type="SUPFAM" id="SSF49562">
    <property type="entry name" value="C2 domain (Calcium/lipid-binding domain, CaLB)"/>
    <property type="match status" value="1"/>
</dbReference>
<evidence type="ECO:0000259" key="2">
    <source>
        <dbReference type="PROSITE" id="PS50004"/>
    </source>
</evidence>
<feature type="domain" description="C2" evidence="2">
    <location>
        <begin position="1"/>
        <end position="118"/>
    </location>
</feature>
<gene>
    <name evidence="3" type="ORF">GUITHDRAFT_112719</name>
</gene>
<evidence type="ECO:0000256" key="1">
    <source>
        <dbReference type="SAM" id="MobiDB-lite"/>
    </source>
</evidence>